<evidence type="ECO:0000313" key="3">
    <source>
        <dbReference type="Proteomes" id="UP000824890"/>
    </source>
</evidence>
<feature type="region of interest" description="Disordered" evidence="1">
    <location>
        <begin position="183"/>
        <end position="221"/>
    </location>
</feature>
<gene>
    <name evidence="2" type="ORF">HID58_025079</name>
</gene>
<reference evidence="2 3" key="1">
    <citation type="submission" date="2021-05" db="EMBL/GenBank/DDBJ databases">
        <title>Genome Assembly of Synthetic Allotetraploid Brassica napus Reveals Homoeologous Exchanges between Subgenomes.</title>
        <authorList>
            <person name="Davis J.T."/>
        </authorList>
    </citation>
    <scope>NUCLEOTIDE SEQUENCE [LARGE SCALE GENOMIC DNA]</scope>
    <source>
        <strain evidence="3">cv. Da-Ae</strain>
        <tissue evidence="2">Seedling</tissue>
    </source>
</reference>
<accession>A0ABQ8CK02</accession>
<feature type="compositionally biased region" description="Polar residues" evidence="1">
    <location>
        <begin position="95"/>
        <end position="116"/>
    </location>
</feature>
<feature type="region of interest" description="Disordered" evidence="1">
    <location>
        <begin position="1"/>
        <end position="170"/>
    </location>
</feature>
<evidence type="ECO:0000256" key="1">
    <source>
        <dbReference type="SAM" id="MobiDB-lite"/>
    </source>
</evidence>
<proteinExistence type="predicted"/>
<protein>
    <submittedName>
        <fullName evidence="2">Uncharacterized protein</fullName>
    </submittedName>
</protein>
<name>A0ABQ8CK02_BRANA</name>
<organism evidence="2 3">
    <name type="scientific">Brassica napus</name>
    <name type="common">Rape</name>
    <dbReference type="NCBI Taxonomy" id="3708"/>
    <lineage>
        <taxon>Eukaryota</taxon>
        <taxon>Viridiplantae</taxon>
        <taxon>Streptophyta</taxon>
        <taxon>Embryophyta</taxon>
        <taxon>Tracheophyta</taxon>
        <taxon>Spermatophyta</taxon>
        <taxon>Magnoliopsida</taxon>
        <taxon>eudicotyledons</taxon>
        <taxon>Gunneridae</taxon>
        <taxon>Pentapetalae</taxon>
        <taxon>rosids</taxon>
        <taxon>malvids</taxon>
        <taxon>Brassicales</taxon>
        <taxon>Brassicaceae</taxon>
        <taxon>Brassiceae</taxon>
        <taxon>Brassica</taxon>
    </lineage>
</organism>
<dbReference type="EMBL" id="JAGKQM010000007">
    <property type="protein sequence ID" value="KAH0917419.1"/>
    <property type="molecule type" value="Genomic_DNA"/>
</dbReference>
<comment type="caution">
    <text evidence="2">The sequence shown here is derived from an EMBL/GenBank/DDBJ whole genome shotgun (WGS) entry which is preliminary data.</text>
</comment>
<dbReference type="Proteomes" id="UP000824890">
    <property type="component" value="Unassembled WGS sequence"/>
</dbReference>
<feature type="compositionally biased region" description="Basic residues" evidence="1">
    <location>
        <begin position="7"/>
        <end position="17"/>
    </location>
</feature>
<sequence>MAGTSTKKVRKPSKRSKPSPLPPQYEFTPRTTEPPPRGNRRAGPTVSDYPPPRQLFEESTPRTQPRAASTPLSQPAPPPQPRGSQISANVRPRQPTVSIRRQSPISSEAQNSQNTEAPEGPDEDEPVPNSPFPVEPNLSEDQTRLPNALLSQPGRERYTMSLSPTFEPGTMCSKLFSFEMLEYCEGEGEGESESESEGEGEGEGEEGEDEGEGESEDEDEF</sequence>
<evidence type="ECO:0000313" key="2">
    <source>
        <dbReference type="EMBL" id="KAH0917419.1"/>
    </source>
</evidence>
<keyword evidence="3" id="KW-1185">Reference proteome</keyword>